<evidence type="ECO:0000313" key="1">
    <source>
        <dbReference type="EMBL" id="KAB2676849.1"/>
    </source>
</evidence>
<dbReference type="Proteomes" id="UP000481643">
    <property type="component" value="Unassembled WGS sequence"/>
</dbReference>
<comment type="caution">
    <text evidence="1">The sequence shown here is derived from an EMBL/GenBank/DDBJ whole genome shotgun (WGS) entry which is preliminary data.</text>
</comment>
<evidence type="ECO:0000313" key="2">
    <source>
        <dbReference type="Proteomes" id="UP000481643"/>
    </source>
</evidence>
<name>A0A6L3Y5I1_9HYPH</name>
<protein>
    <submittedName>
        <fullName evidence="1">Uncharacterized protein</fullName>
    </submittedName>
</protein>
<dbReference type="AlphaFoldDB" id="A0A6L3Y5I1"/>
<dbReference type="EMBL" id="WBVX01000044">
    <property type="protein sequence ID" value="KAB2676849.1"/>
    <property type="molecule type" value="Genomic_DNA"/>
</dbReference>
<dbReference type="RefSeq" id="WP_151653840.1">
    <property type="nucleotide sequence ID" value="NZ_WBVX01000044.1"/>
</dbReference>
<proteinExistence type="predicted"/>
<gene>
    <name evidence="1" type="ORF">F9L08_25965</name>
</gene>
<reference evidence="1 2" key="1">
    <citation type="submission" date="2019-09" db="EMBL/GenBank/DDBJ databases">
        <title>Taxonomic organization of the family Brucellaceae based on a phylogenomic approach.</title>
        <authorList>
            <person name="Leclercq S."/>
            <person name="Cloeckaert A."/>
            <person name="Zygmunt M.S."/>
        </authorList>
    </citation>
    <scope>NUCLEOTIDE SEQUENCE [LARGE SCALE GENOMIC DNA]</scope>
    <source>
        <strain evidence="1 2">WS1830</strain>
    </source>
</reference>
<organism evidence="1 2">
    <name type="scientific">Brucella tritici</name>
    <dbReference type="NCBI Taxonomy" id="94626"/>
    <lineage>
        <taxon>Bacteria</taxon>
        <taxon>Pseudomonadati</taxon>
        <taxon>Pseudomonadota</taxon>
        <taxon>Alphaproteobacteria</taxon>
        <taxon>Hyphomicrobiales</taxon>
        <taxon>Brucellaceae</taxon>
        <taxon>Brucella/Ochrobactrum group</taxon>
        <taxon>Brucella</taxon>
    </lineage>
</organism>
<sequence>MTGMQEAEALNGVRFQRRVWNWVIECFGRDLANNRAERNRRFLEETVELAQSLGCDKATILQIVEYVYARDPGIPEQEIGGVMVTFAALCEANNIEMAAAGRNELSRISSAEVMRKIRAKHSLKPEL</sequence>
<accession>A0A6L3Y5I1</accession>